<protein>
    <submittedName>
        <fullName evidence="1">Uncharacterized protein</fullName>
    </submittedName>
</protein>
<proteinExistence type="predicted"/>
<organism evidence="1 2">
    <name type="scientific">Dendrobium chrysotoxum</name>
    <name type="common">Orchid</name>
    <dbReference type="NCBI Taxonomy" id="161865"/>
    <lineage>
        <taxon>Eukaryota</taxon>
        <taxon>Viridiplantae</taxon>
        <taxon>Streptophyta</taxon>
        <taxon>Embryophyta</taxon>
        <taxon>Tracheophyta</taxon>
        <taxon>Spermatophyta</taxon>
        <taxon>Magnoliopsida</taxon>
        <taxon>Liliopsida</taxon>
        <taxon>Asparagales</taxon>
        <taxon>Orchidaceae</taxon>
        <taxon>Epidendroideae</taxon>
        <taxon>Malaxideae</taxon>
        <taxon>Dendrobiinae</taxon>
        <taxon>Dendrobium</taxon>
    </lineage>
</organism>
<evidence type="ECO:0000313" key="1">
    <source>
        <dbReference type="EMBL" id="KAH0467621.1"/>
    </source>
</evidence>
<dbReference type="EMBL" id="JAGFBR010000004">
    <property type="protein sequence ID" value="KAH0467621.1"/>
    <property type="molecule type" value="Genomic_DNA"/>
</dbReference>
<reference evidence="1 2" key="1">
    <citation type="journal article" date="2021" name="Hortic Res">
        <title>Chromosome-scale assembly of the Dendrobium chrysotoxum genome enhances the understanding of orchid evolution.</title>
        <authorList>
            <person name="Zhang Y."/>
            <person name="Zhang G.Q."/>
            <person name="Zhang D."/>
            <person name="Liu X.D."/>
            <person name="Xu X.Y."/>
            <person name="Sun W.H."/>
            <person name="Yu X."/>
            <person name="Zhu X."/>
            <person name="Wang Z.W."/>
            <person name="Zhao X."/>
            <person name="Zhong W.Y."/>
            <person name="Chen H."/>
            <person name="Yin W.L."/>
            <person name="Huang T."/>
            <person name="Niu S.C."/>
            <person name="Liu Z.J."/>
        </authorList>
    </citation>
    <scope>NUCLEOTIDE SEQUENCE [LARGE SCALE GENOMIC DNA]</scope>
    <source>
        <strain evidence="1">Lindl</strain>
    </source>
</reference>
<dbReference type="AlphaFoldDB" id="A0AAV7HF32"/>
<dbReference type="Proteomes" id="UP000775213">
    <property type="component" value="Unassembled WGS sequence"/>
</dbReference>
<name>A0AAV7HF32_DENCH</name>
<comment type="caution">
    <text evidence="1">The sequence shown here is derived from an EMBL/GenBank/DDBJ whole genome shotgun (WGS) entry which is preliminary data.</text>
</comment>
<gene>
    <name evidence="1" type="ORF">IEQ34_002654</name>
</gene>
<keyword evidence="2" id="KW-1185">Reference proteome</keyword>
<accession>A0AAV7HF32</accession>
<evidence type="ECO:0000313" key="2">
    <source>
        <dbReference type="Proteomes" id="UP000775213"/>
    </source>
</evidence>
<sequence>MTRTVFRTILGLFELIVQDDDPIVLDDQVIFWSSSTDFSGRPELSSERFSSICTNHPGRSQDRTGWYEQFFLLIVQKSLIVQAETAEFELIVQDDLPIVLDDLGRPSVFVVGGSFARRSGVLCPLQVEAKGVRRFSACFRRKGKEVGFSASPCGENEDDRKIIQDDNFILLLVFALSACLMMTPSSSNPWGACKLVLTSKTIGFSGASNNDGQFALRHPNLDSIHAFFVNLKLSGSFLIGLSDLRHIMIQLLNDLDYSYILLRRTFYINTCQM</sequence>